<keyword evidence="3" id="KW-1185">Reference proteome</keyword>
<feature type="transmembrane region" description="Helical" evidence="1">
    <location>
        <begin position="58"/>
        <end position="79"/>
    </location>
</feature>
<accession>A0A1I7KEF5</accession>
<dbReference type="STRING" id="388950.GCA_001611675_02974"/>
<sequence>MQNKFSFRRFSMLFQKHTSEYLSGYLMAVVVLLGVLILFLGGAAYLDSAPLSENLQALVFALLFFGFGFIFTSGVFASLGDKNKAISFLTLPASHFEKYLVGWIYSFLFFSLVYVACFYLVAAVVLRMDTNPGQESDLLDMFTGDRRMYMSFVFYALLHGLAIFGSAFFKKGHFIKSAFAFVVIMLLIILLNEQVMQLVWSRDLKGAVPFSDITFLENQELMRIAPPEGLQSLAYGIPVVLAVLFWAAAYSLLKEKQV</sequence>
<protein>
    <recommendedName>
        <fullName evidence="4">ABC-2 family transporter protein</fullName>
    </recommendedName>
</protein>
<feature type="transmembrane region" description="Helical" evidence="1">
    <location>
        <begin position="178"/>
        <end position="200"/>
    </location>
</feature>
<feature type="transmembrane region" description="Helical" evidence="1">
    <location>
        <begin position="21"/>
        <end position="46"/>
    </location>
</feature>
<keyword evidence="1" id="KW-0812">Transmembrane</keyword>
<feature type="transmembrane region" description="Helical" evidence="1">
    <location>
        <begin position="100"/>
        <end position="128"/>
    </location>
</feature>
<proteinExistence type="predicted"/>
<gene>
    <name evidence="2" type="ORF">SAMN04487941_3638</name>
</gene>
<dbReference type="EMBL" id="FPCA01000005">
    <property type="protein sequence ID" value="SFU95891.1"/>
    <property type="molecule type" value="Genomic_DNA"/>
</dbReference>
<dbReference type="AlphaFoldDB" id="A0A1I7KEF5"/>
<evidence type="ECO:0000256" key="1">
    <source>
        <dbReference type="SAM" id="Phobius"/>
    </source>
</evidence>
<evidence type="ECO:0008006" key="4">
    <source>
        <dbReference type="Google" id="ProtNLM"/>
    </source>
</evidence>
<evidence type="ECO:0000313" key="3">
    <source>
        <dbReference type="Proteomes" id="UP000182491"/>
    </source>
</evidence>
<dbReference type="RefSeq" id="WP_068838887.1">
    <property type="nucleotide sequence ID" value="NZ_BMXC01000006.1"/>
</dbReference>
<dbReference type="OrthoDB" id="1523880at2"/>
<keyword evidence="1" id="KW-1133">Transmembrane helix</keyword>
<name>A0A1I7KEF5_9BACT</name>
<evidence type="ECO:0000313" key="2">
    <source>
        <dbReference type="EMBL" id="SFU95891.1"/>
    </source>
</evidence>
<dbReference type="Proteomes" id="UP000182491">
    <property type="component" value="Unassembled WGS sequence"/>
</dbReference>
<feature type="transmembrane region" description="Helical" evidence="1">
    <location>
        <begin position="148"/>
        <end position="169"/>
    </location>
</feature>
<feature type="transmembrane region" description="Helical" evidence="1">
    <location>
        <begin position="232"/>
        <end position="253"/>
    </location>
</feature>
<keyword evidence="1" id="KW-0472">Membrane</keyword>
<organism evidence="2 3">
    <name type="scientific">Pontibacter akesuensis</name>
    <dbReference type="NCBI Taxonomy" id="388950"/>
    <lineage>
        <taxon>Bacteria</taxon>
        <taxon>Pseudomonadati</taxon>
        <taxon>Bacteroidota</taxon>
        <taxon>Cytophagia</taxon>
        <taxon>Cytophagales</taxon>
        <taxon>Hymenobacteraceae</taxon>
        <taxon>Pontibacter</taxon>
    </lineage>
</organism>
<reference evidence="3" key="1">
    <citation type="submission" date="2016-10" db="EMBL/GenBank/DDBJ databases">
        <authorList>
            <person name="Varghese N."/>
        </authorList>
    </citation>
    <scope>NUCLEOTIDE SEQUENCE [LARGE SCALE GENOMIC DNA]</scope>
    <source>
        <strain evidence="3">DSM 18820</strain>
    </source>
</reference>